<dbReference type="InterPro" id="IPR029063">
    <property type="entry name" value="SAM-dependent_MTases_sf"/>
</dbReference>
<dbReference type="Gene3D" id="3.40.50.150">
    <property type="entry name" value="Vaccinia Virus protein VP39"/>
    <property type="match status" value="1"/>
</dbReference>
<keyword evidence="4" id="KW-0808">Transferase</keyword>
<evidence type="ECO:0000259" key="8">
    <source>
        <dbReference type="Pfam" id="PF02384"/>
    </source>
</evidence>
<dbReference type="PANTHER" id="PTHR33841">
    <property type="entry name" value="DNA METHYLTRANSFERASE YEEA-RELATED"/>
    <property type="match status" value="1"/>
</dbReference>
<dbReference type="PROSITE" id="PS00092">
    <property type="entry name" value="N6_MTASE"/>
    <property type="match status" value="1"/>
</dbReference>
<dbReference type="PRINTS" id="PR00507">
    <property type="entry name" value="N12N6MTFRASE"/>
</dbReference>
<evidence type="ECO:0000313" key="9">
    <source>
        <dbReference type="EMBL" id="QRG84603.1"/>
    </source>
</evidence>
<accession>A0AA92LVB4</accession>
<keyword evidence="5" id="KW-0680">Restriction system</keyword>
<evidence type="ECO:0000256" key="5">
    <source>
        <dbReference type="ARBA" id="ARBA00022747"/>
    </source>
</evidence>
<evidence type="ECO:0000256" key="4">
    <source>
        <dbReference type="ARBA" id="ARBA00022679"/>
    </source>
</evidence>
<evidence type="ECO:0000256" key="2">
    <source>
        <dbReference type="ARBA" id="ARBA00011900"/>
    </source>
</evidence>
<comment type="similarity">
    <text evidence="1">Belongs to the N(4)/N(6)-methyltransferase family.</text>
</comment>
<dbReference type="GO" id="GO:0032259">
    <property type="term" value="P:methylation"/>
    <property type="evidence" value="ECO:0007669"/>
    <property type="project" value="UniProtKB-KW"/>
</dbReference>
<dbReference type="Gene3D" id="3.90.220.20">
    <property type="entry name" value="DNA methylase specificity domains"/>
    <property type="match status" value="1"/>
</dbReference>
<feature type="domain" description="DNA methylase adenine-specific" evidence="8">
    <location>
        <begin position="7"/>
        <end position="215"/>
    </location>
</feature>
<dbReference type="CDD" id="cd02440">
    <property type="entry name" value="AdoMet_MTases"/>
    <property type="match status" value="1"/>
</dbReference>
<dbReference type="SUPFAM" id="SSF116734">
    <property type="entry name" value="DNA methylase specificity domain"/>
    <property type="match status" value="1"/>
</dbReference>
<dbReference type="GO" id="GO:0008170">
    <property type="term" value="F:N-methyltransferase activity"/>
    <property type="evidence" value="ECO:0007669"/>
    <property type="project" value="InterPro"/>
</dbReference>
<reference evidence="9 10" key="1">
    <citation type="submission" date="2021-01" db="EMBL/GenBank/DDBJ databases">
        <title>Characterization of a novel blaVMB-2- harboring plasmid in Vibrio diabolicus.</title>
        <authorList>
            <person name="Liu M."/>
        </authorList>
    </citation>
    <scope>NUCLEOTIDE SEQUENCE [LARGE SCALE GENOMIC DNA]</scope>
    <source>
        <strain evidence="9 10">SLV18</strain>
    </source>
</reference>
<dbReference type="InterPro" id="IPR050953">
    <property type="entry name" value="N4_N6_ade-DNA_methylase"/>
</dbReference>
<sequence length="386" mass="43402">MKTSTKRGTFSQFYTNKEISDYVCKLITTKKDINSVIDLGVGEGSLLKSIKAKYESVKSVGVDIDRKNIEHLSNSGAVDFLYCFDSTVKTNIEELIYKHGTFDVVVGNPPYNRTAITSEIRQSFEILKIFENHGLSKIGSDIVFLIHGLLLLSDNGILIYILPDGFTNNIIYAELREYLFDNYKVEKIVEIPEKSFIATEAKTHLLVARKGLSSSSVEISKLNLGKVIKINKDQFVERCDYSFLDRPRPINFTKLKELNVDVFRGNKSTRYLSDLSIPYIHTSNMSCGKVEETHTNNNNGLTLTEKGDIAIARVGSRVVGKFCVVANSNVAISDCIIIIRTKDETTRDRIINSLKMDVSKVWLSSIKKGVGAKHITIKDIMEMPIY</sequence>
<gene>
    <name evidence="9" type="ORF">JOS67_20810</name>
</gene>
<dbReference type="GO" id="GO:0009307">
    <property type="term" value="P:DNA restriction-modification system"/>
    <property type="evidence" value="ECO:0007669"/>
    <property type="project" value="UniProtKB-KW"/>
</dbReference>
<dbReference type="EMBL" id="CP069197">
    <property type="protein sequence ID" value="QRG84603.1"/>
    <property type="molecule type" value="Genomic_DNA"/>
</dbReference>
<dbReference type="InterPro" id="IPR003356">
    <property type="entry name" value="DNA_methylase_A-5"/>
</dbReference>
<proteinExistence type="inferred from homology"/>
<dbReference type="EC" id="2.1.1.72" evidence="2"/>
<organism evidence="9 10">
    <name type="scientific">Vibrio diabolicus</name>
    <dbReference type="NCBI Taxonomy" id="50719"/>
    <lineage>
        <taxon>Bacteria</taxon>
        <taxon>Pseudomonadati</taxon>
        <taxon>Pseudomonadota</taxon>
        <taxon>Gammaproteobacteria</taxon>
        <taxon>Vibrionales</taxon>
        <taxon>Vibrionaceae</taxon>
        <taxon>Vibrio</taxon>
        <taxon>Vibrio diabolicus subgroup</taxon>
    </lineage>
</organism>
<dbReference type="GO" id="GO:0009007">
    <property type="term" value="F:site-specific DNA-methyltransferase (adenine-specific) activity"/>
    <property type="evidence" value="ECO:0007669"/>
    <property type="project" value="UniProtKB-EC"/>
</dbReference>
<dbReference type="AlphaFoldDB" id="A0AA92LVB4"/>
<dbReference type="Pfam" id="PF02384">
    <property type="entry name" value="N6_Mtase"/>
    <property type="match status" value="1"/>
</dbReference>
<evidence type="ECO:0000256" key="6">
    <source>
        <dbReference type="ARBA" id="ARBA00023125"/>
    </source>
</evidence>
<dbReference type="GO" id="GO:0003677">
    <property type="term" value="F:DNA binding"/>
    <property type="evidence" value="ECO:0007669"/>
    <property type="project" value="UniProtKB-KW"/>
</dbReference>
<dbReference type="RefSeq" id="WP_203347341.1">
    <property type="nucleotide sequence ID" value="NZ_CP069197.1"/>
</dbReference>
<dbReference type="Proteomes" id="UP000596337">
    <property type="component" value="Chromosome 2"/>
</dbReference>
<evidence type="ECO:0000313" key="10">
    <source>
        <dbReference type="Proteomes" id="UP000596337"/>
    </source>
</evidence>
<name>A0AA92LVB4_9VIBR</name>
<dbReference type="InterPro" id="IPR044946">
    <property type="entry name" value="Restrct_endonuc_typeI_TRD_sf"/>
</dbReference>
<dbReference type="SUPFAM" id="SSF53335">
    <property type="entry name" value="S-adenosyl-L-methionine-dependent methyltransferases"/>
    <property type="match status" value="1"/>
</dbReference>
<evidence type="ECO:0000256" key="7">
    <source>
        <dbReference type="ARBA" id="ARBA00047942"/>
    </source>
</evidence>
<evidence type="ECO:0000256" key="1">
    <source>
        <dbReference type="ARBA" id="ARBA00006594"/>
    </source>
</evidence>
<comment type="catalytic activity">
    <reaction evidence="7">
        <text>a 2'-deoxyadenosine in DNA + S-adenosyl-L-methionine = an N(6)-methyl-2'-deoxyadenosine in DNA + S-adenosyl-L-homocysteine + H(+)</text>
        <dbReference type="Rhea" id="RHEA:15197"/>
        <dbReference type="Rhea" id="RHEA-COMP:12418"/>
        <dbReference type="Rhea" id="RHEA-COMP:12419"/>
        <dbReference type="ChEBI" id="CHEBI:15378"/>
        <dbReference type="ChEBI" id="CHEBI:57856"/>
        <dbReference type="ChEBI" id="CHEBI:59789"/>
        <dbReference type="ChEBI" id="CHEBI:90615"/>
        <dbReference type="ChEBI" id="CHEBI:90616"/>
        <dbReference type="EC" id="2.1.1.72"/>
    </reaction>
</comment>
<keyword evidence="6" id="KW-0238">DNA-binding</keyword>
<dbReference type="InterPro" id="IPR002052">
    <property type="entry name" value="DNA_methylase_N6_adenine_CS"/>
</dbReference>
<evidence type="ECO:0000256" key="3">
    <source>
        <dbReference type="ARBA" id="ARBA00022603"/>
    </source>
</evidence>
<keyword evidence="3 9" id="KW-0489">Methyltransferase</keyword>
<dbReference type="PANTHER" id="PTHR33841:SF1">
    <property type="entry name" value="DNA METHYLTRANSFERASE A"/>
    <property type="match status" value="1"/>
</dbReference>
<protein>
    <recommendedName>
        <fullName evidence="2">site-specific DNA-methyltransferase (adenine-specific)</fullName>
        <ecNumber evidence="2">2.1.1.72</ecNumber>
    </recommendedName>
</protein>